<keyword evidence="1 2" id="KW-0732">Signal</keyword>
<keyword evidence="4" id="KW-1185">Reference proteome</keyword>
<name>A0A9X0ASB5_9HELO</name>
<dbReference type="OrthoDB" id="124329at2759"/>
<evidence type="ECO:0000313" key="3">
    <source>
        <dbReference type="EMBL" id="KAJ8067553.1"/>
    </source>
</evidence>
<dbReference type="PANTHER" id="PTHR30006">
    <property type="entry name" value="THIAMINE-BINDING PERIPLASMIC PROTEIN-RELATED"/>
    <property type="match status" value="1"/>
</dbReference>
<gene>
    <name evidence="3" type="ORF">OCU04_004894</name>
</gene>
<protein>
    <recommendedName>
        <fullName evidence="5">ABC-type Fe3+ transport system</fullName>
    </recommendedName>
</protein>
<evidence type="ECO:0000313" key="4">
    <source>
        <dbReference type="Proteomes" id="UP001152300"/>
    </source>
</evidence>
<sequence>MYFPSARLLALSSILGTSFARVKPVEIDTSSIDELYAKALKEDRKLVVASGGDAGVQGQGMKDAWAARFPKISLDLTVDLSKYHDSRIDRSYWNNNETDDIAILQTLQDFQRWKEEGRLLFYKPPTFADLYSGEKDLDGAFLPISVDSFGSFVYDGTFVSEAEAPTNYADLLHPKWKGKIVATYPNDDDAIGYLFSIIIEKYGFEWLEKLATQDVQWVRGTATPGFVIQDNHNNANASASGLSPKGRVLTFTSYPPANATYVRDVSPEAPEQHMSWAQTAAAFASTKRPNTAKLFLAWLTSDENQKNSTTGSVRKSLDIGGTLYESNTTQTSQFRQYMQDRTRVEWWKLQYETTLGPAQGVNPMVLYP</sequence>
<evidence type="ECO:0000256" key="1">
    <source>
        <dbReference type="ARBA" id="ARBA00022729"/>
    </source>
</evidence>
<feature type="chain" id="PRO_5040801822" description="ABC-type Fe3+ transport system" evidence="2">
    <location>
        <begin position="21"/>
        <end position="368"/>
    </location>
</feature>
<comment type="caution">
    <text evidence="3">The sequence shown here is derived from an EMBL/GenBank/DDBJ whole genome shotgun (WGS) entry which is preliminary data.</text>
</comment>
<organism evidence="3 4">
    <name type="scientific">Sclerotinia nivalis</name>
    <dbReference type="NCBI Taxonomy" id="352851"/>
    <lineage>
        <taxon>Eukaryota</taxon>
        <taxon>Fungi</taxon>
        <taxon>Dikarya</taxon>
        <taxon>Ascomycota</taxon>
        <taxon>Pezizomycotina</taxon>
        <taxon>Leotiomycetes</taxon>
        <taxon>Helotiales</taxon>
        <taxon>Sclerotiniaceae</taxon>
        <taxon>Sclerotinia</taxon>
    </lineage>
</organism>
<proteinExistence type="predicted"/>
<dbReference type="Pfam" id="PF13343">
    <property type="entry name" value="SBP_bac_6"/>
    <property type="match status" value="1"/>
</dbReference>
<dbReference type="AlphaFoldDB" id="A0A9X0ASB5"/>
<dbReference type="SUPFAM" id="SSF53850">
    <property type="entry name" value="Periplasmic binding protein-like II"/>
    <property type="match status" value="1"/>
</dbReference>
<evidence type="ECO:0008006" key="5">
    <source>
        <dbReference type="Google" id="ProtNLM"/>
    </source>
</evidence>
<dbReference type="PANTHER" id="PTHR30006:SF2">
    <property type="entry name" value="ABC TRANSPORTER SUBSTRATE-BINDING PROTEIN"/>
    <property type="match status" value="1"/>
</dbReference>
<dbReference type="EMBL" id="JAPEIS010000004">
    <property type="protein sequence ID" value="KAJ8067553.1"/>
    <property type="molecule type" value="Genomic_DNA"/>
</dbReference>
<feature type="signal peptide" evidence="2">
    <location>
        <begin position="1"/>
        <end position="20"/>
    </location>
</feature>
<dbReference type="Gene3D" id="3.40.190.10">
    <property type="entry name" value="Periplasmic binding protein-like II"/>
    <property type="match status" value="1"/>
</dbReference>
<dbReference type="Proteomes" id="UP001152300">
    <property type="component" value="Unassembled WGS sequence"/>
</dbReference>
<accession>A0A9X0ASB5</accession>
<reference evidence="3" key="1">
    <citation type="submission" date="2022-11" db="EMBL/GenBank/DDBJ databases">
        <title>Genome Resource of Sclerotinia nivalis Strain SnTB1, a Plant Pathogen Isolated from American Ginseng.</title>
        <authorList>
            <person name="Fan S."/>
        </authorList>
    </citation>
    <scope>NUCLEOTIDE SEQUENCE</scope>
    <source>
        <strain evidence="3">SnTB1</strain>
    </source>
</reference>
<evidence type="ECO:0000256" key="2">
    <source>
        <dbReference type="SAM" id="SignalP"/>
    </source>
</evidence>